<accession>A0A9D5KBE9</accession>
<name>A0A9D5KBE9_UNCW3</name>
<dbReference type="EMBL" id="WJKJ01000347">
    <property type="protein sequence ID" value="MBD3365645.1"/>
    <property type="molecule type" value="Genomic_DNA"/>
</dbReference>
<dbReference type="AlphaFoldDB" id="A0A9D5KBE9"/>
<evidence type="ECO:0008006" key="4">
    <source>
        <dbReference type="Google" id="ProtNLM"/>
    </source>
</evidence>
<sequence length="181" mass="19920">MNRTVKIALALLLMMPCILNAAPRMGAGARADMVSSGFEFRFWFPAESGTRGFVAPQAIGFYAGSTTDAYYFYNVGLRGGVMFRSENWISPIADVSVGYGDYDSENRHLGARAAIGISVAPFQYSPESTIGFLKKLAGLRFEFDSGLIFRRDNSSYSNGTFESLYTDILLPDFGAGFVFNW</sequence>
<keyword evidence="1" id="KW-0732">Signal</keyword>
<dbReference type="Proteomes" id="UP000630660">
    <property type="component" value="Unassembled WGS sequence"/>
</dbReference>
<evidence type="ECO:0000313" key="2">
    <source>
        <dbReference type="EMBL" id="MBD3365645.1"/>
    </source>
</evidence>
<proteinExistence type="predicted"/>
<feature type="chain" id="PRO_5039478206" description="Outer membrane protein beta-barrel domain-containing protein" evidence="1">
    <location>
        <begin position="22"/>
        <end position="181"/>
    </location>
</feature>
<feature type="signal peptide" evidence="1">
    <location>
        <begin position="1"/>
        <end position="21"/>
    </location>
</feature>
<gene>
    <name evidence="2" type="ORF">GF359_10570</name>
</gene>
<evidence type="ECO:0000256" key="1">
    <source>
        <dbReference type="SAM" id="SignalP"/>
    </source>
</evidence>
<comment type="caution">
    <text evidence="2">The sequence shown here is derived from an EMBL/GenBank/DDBJ whole genome shotgun (WGS) entry which is preliminary data.</text>
</comment>
<evidence type="ECO:0000313" key="3">
    <source>
        <dbReference type="Proteomes" id="UP000630660"/>
    </source>
</evidence>
<protein>
    <recommendedName>
        <fullName evidence="4">Outer membrane protein beta-barrel domain-containing protein</fullName>
    </recommendedName>
</protein>
<organism evidence="2 3">
    <name type="scientific">candidate division WOR-3 bacterium</name>
    <dbReference type="NCBI Taxonomy" id="2052148"/>
    <lineage>
        <taxon>Bacteria</taxon>
        <taxon>Bacteria division WOR-3</taxon>
    </lineage>
</organism>
<reference evidence="2" key="1">
    <citation type="submission" date="2019-11" db="EMBL/GenBank/DDBJ databases">
        <title>Microbial mats filling the niche in hypersaline microbial mats.</title>
        <authorList>
            <person name="Wong H.L."/>
            <person name="Macleod F.I."/>
            <person name="White R.A. III"/>
            <person name="Burns B.P."/>
        </authorList>
    </citation>
    <scope>NUCLEOTIDE SEQUENCE</scope>
    <source>
        <strain evidence="2">Bin_327</strain>
    </source>
</reference>